<evidence type="ECO:0000256" key="6">
    <source>
        <dbReference type="ARBA" id="ARBA00023053"/>
    </source>
</evidence>
<dbReference type="RefSeq" id="WP_160586349.1">
    <property type="nucleotide sequence ID" value="NZ_BMHN01000001.1"/>
</dbReference>
<dbReference type="PANTHER" id="PTHR43562">
    <property type="entry name" value="NAPA-TYPE SODIUM/HYDROGEN ANTIPORTER"/>
    <property type="match status" value="1"/>
</dbReference>
<evidence type="ECO:0000256" key="7">
    <source>
        <dbReference type="ARBA" id="ARBA00023065"/>
    </source>
</evidence>
<accession>A0A845Q714</accession>
<dbReference type="AlphaFoldDB" id="A0A845Q714"/>
<comment type="subcellular location">
    <subcellularLocation>
        <location evidence="1">Membrane</location>
        <topology evidence="1">Multi-pass membrane protein</topology>
    </subcellularLocation>
</comment>
<evidence type="ECO:0000256" key="4">
    <source>
        <dbReference type="ARBA" id="ARBA00022692"/>
    </source>
</evidence>
<protein>
    <submittedName>
        <fullName evidence="12">Cation:proton antiporter</fullName>
    </submittedName>
</protein>
<dbReference type="PANTHER" id="PTHR43562:SF3">
    <property type="entry name" value="SODIUM ION_PROTON EXCHANGER (EUROFUNG)"/>
    <property type="match status" value="1"/>
</dbReference>
<dbReference type="GeneID" id="300656261"/>
<feature type="transmembrane region" description="Helical" evidence="10">
    <location>
        <begin position="312"/>
        <end position="336"/>
    </location>
</feature>
<feature type="transmembrane region" description="Helical" evidence="10">
    <location>
        <begin position="278"/>
        <end position="300"/>
    </location>
</feature>
<keyword evidence="7" id="KW-0406">Ion transport</keyword>
<keyword evidence="8 10" id="KW-0472">Membrane</keyword>
<reference evidence="12 13" key="1">
    <citation type="journal article" date="2016" name="Int. J. Syst. Evol. Microbiol.">
        <title>Pyruvatibacter mobilis gen. nov., sp. nov., a marine bacterium from the culture broth of Picochlorum sp. 122.</title>
        <authorList>
            <person name="Wang G."/>
            <person name="Tang M."/>
            <person name="Wu H."/>
            <person name="Dai S."/>
            <person name="Li T."/>
            <person name="Chen C."/>
            <person name="He H."/>
            <person name="Fan J."/>
            <person name="Xiang W."/>
            <person name="Li X."/>
        </authorList>
    </citation>
    <scope>NUCLEOTIDE SEQUENCE [LARGE SCALE GENOMIC DNA]</scope>
    <source>
        <strain evidence="12 13">GYP-11</strain>
    </source>
</reference>
<evidence type="ECO:0000259" key="11">
    <source>
        <dbReference type="Pfam" id="PF00999"/>
    </source>
</evidence>
<gene>
    <name evidence="12" type="ORF">GTQ45_00500</name>
</gene>
<evidence type="ECO:0000256" key="3">
    <source>
        <dbReference type="ARBA" id="ARBA00022449"/>
    </source>
</evidence>
<dbReference type="InterPro" id="IPR038770">
    <property type="entry name" value="Na+/solute_symporter_sf"/>
</dbReference>
<keyword evidence="4 10" id="KW-0812">Transmembrane</keyword>
<feature type="transmembrane region" description="Helical" evidence="10">
    <location>
        <begin position="195"/>
        <end position="216"/>
    </location>
</feature>
<dbReference type="Gene3D" id="1.20.1530.20">
    <property type="match status" value="1"/>
</dbReference>
<comment type="caution">
    <text evidence="12">The sequence shown here is derived from an EMBL/GenBank/DDBJ whole genome shotgun (WGS) entry which is preliminary data.</text>
</comment>
<feature type="transmembrane region" description="Helical" evidence="10">
    <location>
        <begin position="94"/>
        <end position="115"/>
    </location>
</feature>
<evidence type="ECO:0000256" key="5">
    <source>
        <dbReference type="ARBA" id="ARBA00022989"/>
    </source>
</evidence>
<organism evidence="12 13">
    <name type="scientific">Pyruvatibacter mobilis</name>
    <dbReference type="NCBI Taxonomy" id="1712261"/>
    <lineage>
        <taxon>Bacteria</taxon>
        <taxon>Pseudomonadati</taxon>
        <taxon>Pseudomonadota</taxon>
        <taxon>Alphaproteobacteria</taxon>
        <taxon>Hyphomicrobiales</taxon>
        <taxon>Parvibaculaceae</taxon>
        <taxon>Pyruvatibacter</taxon>
    </lineage>
</organism>
<dbReference type="Pfam" id="PF00999">
    <property type="entry name" value="Na_H_Exchanger"/>
    <property type="match status" value="1"/>
</dbReference>
<keyword evidence="5 10" id="KW-1133">Transmembrane helix</keyword>
<dbReference type="InterPro" id="IPR006153">
    <property type="entry name" value="Cation/H_exchanger_TM"/>
</dbReference>
<keyword evidence="13" id="KW-1185">Reference proteome</keyword>
<evidence type="ECO:0000256" key="8">
    <source>
        <dbReference type="ARBA" id="ARBA00023136"/>
    </source>
</evidence>
<dbReference type="GO" id="GO:0015297">
    <property type="term" value="F:antiporter activity"/>
    <property type="evidence" value="ECO:0007669"/>
    <property type="project" value="UniProtKB-KW"/>
</dbReference>
<feature type="transmembrane region" description="Helical" evidence="10">
    <location>
        <begin position="6"/>
        <end position="21"/>
    </location>
</feature>
<dbReference type="OrthoDB" id="9793589at2"/>
<dbReference type="Proteomes" id="UP000470384">
    <property type="component" value="Unassembled WGS sequence"/>
</dbReference>
<keyword evidence="9" id="KW-0739">Sodium transport</keyword>
<evidence type="ECO:0000313" key="12">
    <source>
        <dbReference type="EMBL" id="NBG94205.1"/>
    </source>
</evidence>
<feature type="transmembrane region" description="Helical" evidence="10">
    <location>
        <begin position="223"/>
        <end position="243"/>
    </location>
</feature>
<evidence type="ECO:0000256" key="9">
    <source>
        <dbReference type="ARBA" id="ARBA00023201"/>
    </source>
</evidence>
<dbReference type="EMBL" id="WXYQ01000001">
    <property type="protein sequence ID" value="NBG94205.1"/>
    <property type="molecule type" value="Genomic_DNA"/>
</dbReference>
<feature type="transmembrane region" description="Helical" evidence="10">
    <location>
        <begin position="63"/>
        <end position="82"/>
    </location>
</feature>
<feature type="transmembrane region" description="Helical" evidence="10">
    <location>
        <begin position="160"/>
        <end position="183"/>
    </location>
</feature>
<dbReference type="GO" id="GO:0016020">
    <property type="term" value="C:membrane"/>
    <property type="evidence" value="ECO:0007669"/>
    <property type="project" value="UniProtKB-SubCell"/>
</dbReference>
<keyword evidence="2" id="KW-0813">Transport</keyword>
<feature type="transmembrane region" description="Helical" evidence="10">
    <location>
        <begin position="343"/>
        <end position="365"/>
    </location>
</feature>
<feature type="transmembrane region" description="Helical" evidence="10">
    <location>
        <begin position="249"/>
        <end position="266"/>
    </location>
</feature>
<name>A0A845Q714_9HYPH</name>
<feature type="transmembrane region" description="Helical" evidence="10">
    <location>
        <begin position="127"/>
        <end position="148"/>
    </location>
</feature>
<evidence type="ECO:0000256" key="1">
    <source>
        <dbReference type="ARBA" id="ARBA00004141"/>
    </source>
</evidence>
<keyword evidence="3" id="KW-0050">Antiport</keyword>
<feature type="domain" description="Cation/H+ exchanger transmembrane" evidence="11">
    <location>
        <begin position="12"/>
        <end position="405"/>
    </location>
</feature>
<dbReference type="GO" id="GO:0006814">
    <property type="term" value="P:sodium ion transport"/>
    <property type="evidence" value="ECO:0007669"/>
    <property type="project" value="UniProtKB-KW"/>
</dbReference>
<evidence type="ECO:0000313" key="13">
    <source>
        <dbReference type="Proteomes" id="UP000470384"/>
    </source>
</evidence>
<feature type="transmembrane region" description="Helical" evidence="10">
    <location>
        <begin position="33"/>
        <end position="51"/>
    </location>
</feature>
<feature type="transmembrane region" description="Helical" evidence="10">
    <location>
        <begin position="385"/>
        <end position="405"/>
    </location>
</feature>
<proteinExistence type="predicted"/>
<dbReference type="GO" id="GO:1902600">
    <property type="term" value="P:proton transmembrane transport"/>
    <property type="evidence" value="ECO:0007669"/>
    <property type="project" value="InterPro"/>
</dbReference>
<evidence type="ECO:0000256" key="10">
    <source>
        <dbReference type="SAM" id="Phobius"/>
    </source>
</evidence>
<evidence type="ECO:0000256" key="2">
    <source>
        <dbReference type="ARBA" id="ARBA00022448"/>
    </source>
</evidence>
<sequence length="412" mass="42244">MDALGGLFIIFVIARLFGEGAERCRQPAEVGELVAGVLIGLGAAYLATHGLSPHGLWALEGPLIELVAQAGIFFLLLAAGIDMQPRSLMRNGRAGLGIALGGALVPLAAGIWLGWAFLPDTPERPVQAALVGVALAITAIPTTVRVLSELGLLGTRLGQAMVAAAIFDDVIGLVLLALLTALIETGSMPGLADSLLMVAKAAAFFVVTGLLGAHVYPRISRKLHVLQIASAELAILMAVAMGYGVLAELLGMHWIIGVFMAGLFFEPERVGAKAYNEMKLIIGGLTAGFAGPVFFASIGLAVDLTAVTHAPLFLAALIGLAMAGKMAGCGVPALALGFRPREAVAIGAGMSSRGAVELVVISIAVERGLFASASDDPMVAALPSALILMAIVTTLAAPLAMSLLLRRSPQGR</sequence>
<keyword evidence="6" id="KW-0915">Sodium</keyword>